<gene>
    <name evidence="3" type="ORF">ETU37_01865</name>
</gene>
<evidence type="ECO:0000313" key="3">
    <source>
        <dbReference type="EMBL" id="RYU15103.1"/>
    </source>
</evidence>
<accession>A0A4Q5J937</accession>
<dbReference type="InterPro" id="IPR051626">
    <property type="entry name" value="Oxidoreductase_gamma_subunit"/>
</dbReference>
<dbReference type="SUPFAM" id="SSF53323">
    <property type="entry name" value="Pyruvate-ferredoxin oxidoreductase, PFOR, domain III"/>
    <property type="match status" value="1"/>
</dbReference>
<dbReference type="EMBL" id="SDPU01000008">
    <property type="protein sequence ID" value="RYU15103.1"/>
    <property type="molecule type" value="Genomic_DNA"/>
</dbReference>
<dbReference type="PANTHER" id="PTHR43366">
    <property type="entry name" value="PYRUVATE SYNTHASE SUBUNIT PORC"/>
    <property type="match status" value="1"/>
</dbReference>
<dbReference type="PANTHER" id="PTHR43366:SF1">
    <property type="entry name" value="PYRUVATE SYNTHASE SUBUNIT PORC"/>
    <property type="match status" value="1"/>
</dbReference>
<dbReference type="InterPro" id="IPR002869">
    <property type="entry name" value="Pyrv_flavodox_OxRed_cen"/>
</dbReference>
<feature type="domain" description="Pyruvate/ketoisovalerate oxidoreductase catalytic" evidence="2">
    <location>
        <begin position="10"/>
        <end position="180"/>
    </location>
</feature>
<sequence>MFAVRIHGRGGQGAVTAAELLSVAAFDEGRHAQAFPTFGSERTGAPVVAFCRIDDKPIRLREPITDPDALIVQDPTLLHQVDLFAGLGPQGYLVLNTSSTLEELGLTELGQRLDPDRVVTVPATEIARQHVGLPVPNVPLLGAFAALTGQVSLDAVRDAVRDRFPGALGDGNVRAAEVAHEHVRTTMRRSADA</sequence>
<dbReference type="OrthoDB" id="9794954at2"/>
<dbReference type="InterPro" id="IPR011894">
    <property type="entry name" value="PorC_KorC"/>
</dbReference>
<organism evidence="3 4">
    <name type="scientific">Nocardioides iriomotensis</name>
    <dbReference type="NCBI Taxonomy" id="715784"/>
    <lineage>
        <taxon>Bacteria</taxon>
        <taxon>Bacillati</taxon>
        <taxon>Actinomycetota</taxon>
        <taxon>Actinomycetes</taxon>
        <taxon>Propionibacteriales</taxon>
        <taxon>Nocardioidaceae</taxon>
        <taxon>Nocardioides</taxon>
    </lineage>
</organism>
<evidence type="ECO:0000256" key="1">
    <source>
        <dbReference type="ARBA" id="ARBA00023002"/>
    </source>
</evidence>
<dbReference type="Gene3D" id="3.40.920.10">
    <property type="entry name" value="Pyruvate-ferredoxin oxidoreductase, PFOR, domain III"/>
    <property type="match status" value="1"/>
</dbReference>
<dbReference type="NCBIfam" id="TIGR02175">
    <property type="entry name" value="PorC_KorC"/>
    <property type="match status" value="1"/>
</dbReference>
<evidence type="ECO:0000313" key="4">
    <source>
        <dbReference type="Proteomes" id="UP000291189"/>
    </source>
</evidence>
<dbReference type="AlphaFoldDB" id="A0A4Q5J937"/>
<dbReference type="Pfam" id="PF01558">
    <property type="entry name" value="POR"/>
    <property type="match status" value="1"/>
</dbReference>
<dbReference type="GO" id="GO:0016625">
    <property type="term" value="F:oxidoreductase activity, acting on the aldehyde or oxo group of donors, iron-sulfur protein as acceptor"/>
    <property type="evidence" value="ECO:0007669"/>
    <property type="project" value="InterPro"/>
</dbReference>
<keyword evidence="1" id="KW-0560">Oxidoreductase</keyword>
<comment type="caution">
    <text evidence="3">The sequence shown here is derived from an EMBL/GenBank/DDBJ whole genome shotgun (WGS) entry which is preliminary data.</text>
</comment>
<dbReference type="Proteomes" id="UP000291189">
    <property type="component" value="Unassembled WGS sequence"/>
</dbReference>
<protein>
    <submittedName>
        <fullName evidence="3">2-oxoacid:acceptor oxidoreductase</fullName>
    </submittedName>
</protein>
<proteinExistence type="predicted"/>
<reference evidence="3 4" key="1">
    <citation type="submission" date="2019-01" db="EMBL/GenBank/DDBJ databases">
        <title>Nocardioides guangzhouensis sp. nov., an actinobacterium isolated from soil.</title>
        <authorList>
            <person name="Fu Y."/>
            <person name="Cai Y."/>
            <person name="Lin Z."/>
            <person name="Chen P."/>
        </authorList>
    </citation>
    <scope>NUCLEOTIDE SEQUENCE [LARGE SCALE GENOMIC DNA]</scope>
    <source>
        <strain evidence="3 4">NBRC 105384</strain>
    </source>
</reference>
<name>A0A4Q5J937_9ACTN</name>
<dbReference type="RefSeq" id="WP_129985177.1">
    <property type="nucleotide sequence ID" value="NZ_SDPU01000008.1"/>
</dbReference>
<keyword evidence="4" id="KW-1185">Reference proteome</keyword>
<evidence type="ECO:0000259" key="2">
    <source>
        <dbReference type="Pfam" id="PF01558"/>
    </source>
</evidence>
<dbReference type="InterPro" id="IPR019752">
    <property type="entry name" value="Pyrv/ketoisovalerate_OxRed_cat"/>
</dbReference>